<accession>A0A382FSD6</accession>
<gene>
    <name evidence="1" type="ORF">METZ01_LOCUS218329</name>
</gene>
<sequence length="45" mass="5481">MHPWSVYRFDPELKHLEWLIEMAKDNNVQIVNCQQLYDKHKKLAA</sequence>
<evidence type="ECO:0000313" key="1">
    <source>
        <dbReference type="EMBL" id="SVB65475.1"/>
    </source>
</evidence>
<proteinExistence type="predicted"/>
<dbReference type="AlphaFoldDB" id="A0A382FSD6"/>
<dbReference type="EMBL" id="UINC01051380">
    <property type="protein sequence ID" value="SVB65475.1"/>
    <property type="molecule type" value="Genomic_DNA"/>
</dbReference>
<organism evidence="1">
    <name type="scientific">marine metagenome</name>
    <dbReference type="NCBI Taxonomy" id="408172"/>
    <lineage>
        <taxon>unclassified sequences</taxon>
        <taxon>metagenomes</taxon>
        <taxon>ecological metagenomes</taxon>
    </lineage>
</organism>
<name>A0A382FSD6_9ZZZZ</name>
<reference evidence="1" key="1">
    <citation type="submission" date="2018-05" db="EMBL/GenBank/DDBJ databases">
        <authorList>
            <person name="Lanie J.A."/>
            <person name="Ng W.-L."/>
            <person name="Kazmierczak K.M."/>
            <person name="Andrzejewski T.M."/>
            <person name="Davidsen T.M."/>
            <person name="Wayne K.J."/>
            <person name="Tettelin H."/>
            <person name="Glass J.I."/>
            <person name="Rusch D."/>
            <person name="Podicherti R."/>
            <person name="Tsui H.-C.T."/>
            <person name="Winkler M.E."/>
        </authorList>
    </citation>
    <scope>NUCLEOTIDE SEQUENCE</scope>
</reference>
<protein>
    <submittedName>
        <fullName evidence="1">Uncharacterized protein</fullName>
    </submittedName>
</protein>